<dbReference type="HOGENOM" id="CLU_1937283_0_0_6"/>
<proteinExistence type="predicted"/>
<dbReference type="KEGG" id="xcv:XCVb0005"/>
<geneLocation type="plasmid" evidence="2 3">
    <name>pXCV19</name>
</geneLocation>
<feature type="region of interest" description="Disordered" evidence="1">
    <location>
        <begin position="1"/>
        <end position="48"/>
    </location>
</feature>
<organism evidence="3">
    <name type="scientific">Xanthomonas euvesicatoria pv. vesicatoria (strain 85-10)</name>
    <name type="common">Xanthomonas campestris pv. vesicatoria</name>
    <dbReference type="NCBI Taxonomy" id="316273"/>
    <lineage>
        <taxon>Bacteria</taxon>
        <taxon>Pseudomonadati</taxon>
        <taxon>Pseudomonadota</taxon>
        <taxon>Gammaproteobacteria</taxon>
        <taxon>Lysobacterales</taxon>
        <taxon>Lysobacteraceae</taxon>
        <taxon>Xanthomonas</taxon>
    </lineage>
</organism>
<evidence type="ECO:0000256" key="1">
    <source>
        <dbReference type="SAM" id="MobiDB-lite"/>
    </source>
</evidence>
<evidence type="ECO:0000313" key="3">
    <source>
        <dbReference type="Proteomes" id="UP000007069"/>
    </source>
</evidence>
<dbReference type="EMBL" id="AM039949">
    <property type="protein sequence ID" value="CAJ19752.1"/>
    <property type="molecule type" value="Genomic_DNA"/>
</dbReference>
<reference evidence="2 3" key="1">
    <citation type="journal article" date="2005" name="J. Bacteriol.">
        <title>Insights into genome plasticity and pathogenicity of the plant pathogenic Bacterium Xanthomonas campestris pv. vesicatoria revealed by the complete genome sequence.</title>
        <authorList>
            <person name="Thieme F."/>
            <person name="Koebnik R."/>
            <person name="Bekel T."/>
            <person name="Berger C."/>
            <person name="Boch J."/>
            <person name="Buettner D."/>
            <person name="Caldana C."/>
            <person name="Gaigalat L."/>
            <person name="Goesmann A."/>
            <person name="Kay S."/>
            <person name="Kirchner O."/>
            <person name="Lanz C."/>
            <person name="Linke B."/>
            <person name="McHardy A.C."/>
            <person name="Meyer F."/>
            <person name="Mittenhuber G."/>
            <person name="Nies D.H."/>
            <person name="Niesbach-Kloesgen U."/>
            <person name="Patschkowski T."/>
            <person name="Rueckert C."/>
            <person name="Rupp O."/>
            <person name="Schneicker S."/>
            <person name="Schuster S.C."/>
            <person name="Vorhoelter F.J."/>
            <person name="Weber E."/>
            <person name="Puehler A."/>
            <person name="Bonas U."/>
            <person name="Bartels D."/>
            <person name="Kaiser O."/>
        </authorList>
    </citation>
    <scope>NUCLEOTIDE SEQUENCE [LARGE SCALE GENOMIC DNA]</scope>
    <source>
        <strain evidence="2 3">85-10</strain>
        <plasmid evidence="2 3">pXCV19</plasmid>
    </source>
</reference>
<sequence>MSSWSKNAHPPGCASSGDAGLQPGVACPKPSKKETKMSTEKRNTRLTDFTQNDADDDLVLQVCDALEAIVVRLQLRAGAALAAVRSGTLGIEPRRAYDYLLGVFHALVFRGEINEDSWWEIDAELDRLAV</sequence>
<gene>
    <name evidence="2" type="ordered locus">XCVb0005</name>
</gene>
<dbReference type="Proteomes" id="UP000007069">
    <property type="component" value="Plasmid pXCV19"/>
</dbReference>
<feature type="compositionally biased region" description="Basic and acidic residues" evidence="1">
    <location>
        <begin position="31"/>
        <end position="45"/>
    </location>
</feature>
<evidence type="ECO:0000313" key="2">
    <source>
        <dbReference type="EMBL" id="CAJ19752.1"/>
    </source>
</evidence>
<dbReference type="AlphaFoldDB" id="Q3C0F9"/>
<name>Q3C0F9_XANE5</name>
<protein>
    <submittedName>
        <fullName evidence="2">Uncharacterized protein</fullName>
    </submittedName>
</protein>
<accession>Q3C0F9</accession>
<keyword evidence="2" id="KW-0614">Plasmid</keyword>